<feature type="compositionally biased region" description="Polar residues" evidence="1">
    <location>
        <begin position="269"/>
        <end position="284"/>
    </location>
</feature>
<feature type="region of interest" description="Disordered" evidence="1">
    <location>
        <begin position="191"/>
        <end position="307"/>
    </location>
</feature>
<organism evidence="2 3">
    <name type="scientific">Brassica napus</name>
    <name type="common">Rape</name>
    <dbReference type="NCBI Taxonomy" id="3708"/>
    <lineage>
        <taxon>Eukaryota</taxon>
        <taxon>Viridiplantae</taxon>
        <taxon>Streptophyta</taxon>
        <taxon>Embryophyta</taxon>
        <taxon>Tracheophyta</taxon>
        <taxon>Spermatophyta</taxon>
        <taxon>Magnoliopsida</taxon>
        <taxon>eudicotyledons</taxon>
        <taxon>Gunneridae</taxon>
        <taxon>Pentapetalae</taxon>
        <taxon>rosids</taxon>
        <taxon>malvids</taxon>
        <taxon>Brassicales</taxon>
        <taxon>Brassicaceae</taxon>
        <taxon>Brassiceae</taxon>
        <taxon>Brassica</taxon>
    </lineage>
</organism>
<evidence type="ECO:0000313" key="2">
    <source>
        <dbReference type="EMBL" id="KAH0884218.1"/>
    </source>
</evidence>
<feature type="region of interest" description="Disordered" evidence="1">
    <location>
        <begin position="18"/>
        <end position="52"/>
    </location>
</feature>
<evidence type="ECO:0000313" key="3">
    <source>
        <dbReference type="Proteomes" id="UP000824890"/>
    </source>
</evidence>
<reference evidence="2 3" key="1">
    <citation type="submission" date="2021-05" db="EMBL/GenBank/DDBJ databases">
        <title>Genome Assembly of Synthetic Allotetraploid Brassica napus Reveals Homoeologous Exchanges between Subgenomes.</title>
        <authorList>
            <person name="Davis J.T."/>
        </authorList>
    </citation>
    <scope>NUCLEOTIDE SEQUENCE [LARGE SCALE GENOMIC DNA]</scope>
    <source>
        <strain evidence="3">cv. Da-Ae</strain>
        <tissue evidence="2">Seedling</tissue>
    </source>
</reference>
<evidence type="ECO:0000256" key="1">
    <source>
        <dbReference type="SAM" id="MobiDB-lite"/>
    </source>
</evidence>
<keyword evidence="3" id="KW-1185">Reference proteome</keyword>
<sequence length="307" mass="33663">MPINMFCVLVREREALARSQPSLPTVRPTAPVTGGKGSSPPPGDPGLPKSPAMSYSQVDIFRSRDLEVKFSNVVRYSPVADLQGGVSSVDLPEELLSDSKPLWSAYIVGHFMGDAPHIGNVHACQQDLAGLVVITENSKPIDIENPVLEVAHLAAQKSSTNDSEEEIKDTEVIARDSVSCKVAEDIEIPEKEEPWLTIPQSSPSGRRNNGKSGRGTEVELPSTSSPSRFHLLSTELEEGEVEVEEDSSRSDEEVQWIMEKKKQIEKQKLGNNKRNQKSNPSVNVGNKKDQTKGAKNKKANHVSSRRH</sequence>
<feature type="compositionally biased region" description="Acidic residues" evidence="1">
    <location>
        <begin position="235"/>
        <end position="245"/>
    </location>
</feature>
<feature type="compositionally biased region" description="Basic and acidic residues" evidence="1">
    <location>
        <begin position="246"/>
        <end position="268"/>
    </location>
</feature>
<name>A0ABQ7ZVM0_BRANA</name>
<dbReference type="Proteomes" id="UP000824890">
    <property type="component" value="Unassembled WGS sequence"/>
</dbReference>
<feature type="compositionally biased region" description="Basic residues" evidence="1">
    <location>
        <begin position="294"/>
        <end position="307"/>
    </location>
</feature>
<dbReference type="EMBL" id="JAGKQM010000014">
    <property type="protein sequence ID" value="KAH0884218.1"/>
    <property type="molecule type" value="Genomic_DNA"/>
</dbReference>
<comment type="caution">
    <text evidence="2">The sequence shown here is derived from an EMBL/GenBank/DDBJ whole genome shotgun (WGS) entry which is preliminary data.</text>
</comment>
<protein>
    <submittedName>
        <fullName evidence="2">Uncharacterized protein</fullName>
    </submittedName>
</protein>
<gene>
    <name evidence="2" type="ORF">HID58_060314</name>
</gene>
<proteinExistence type="predicted"/>
<accession>A0ABQ7ZVM0</accession>
<feature type="compositionally biased region" description="Low complexity" evidence="1">
    <location>
        <begin position="201"/>
        <end position="211"/>
    </location>
</feature>